<dbReference type="InterPro" id="IPR017927">
    <property type="entry name" value="FAD-bd_FR_type"/>
</dbReference>
<dbReference type="Proteomes" id="UP000256561">
    <property type="component" value="Unassembled WGS sequence"/>
</dbReference>
<dbReference type="InterPro" id="IPR039374">
    <property type="entry name" value="SIP_fam"/>
</dbReference>
<reference evidence="5" key="1">
    <citation type="submission" date="2018-08" db="EMBL/GenBank/DDBJ databases">
        <authorList>
            <person name="Zhang J."/>
            <person name="Du Z.-J."/>
        </authorList>
    </citation>
    <scope>NUCLEOTIDE SEQUENCE [LARGE SCALE GENOMIC DNA]</scope>
    <source>
        <strain evidence="5">KCTC 52655</strain>
    </source>
</reference>
<dbReference type="InterPro" id="IPR007037">
    <property type="entry name" value="SIP_rossman_dom"/>
</dbReference>
<evidence type="ECO:0000313" key="4">
    <source>
        <dbReference type="EMBL" id="RDV26785.1"/>
    </source>
</evidence>
<organism evidence="4 5">
    <name type="scientific">Alteromonas aestuariivivens</name>
    <dbReference type="NCBI Taxonomy" id="1938339"/>
    <lineage>
        <taxon>Bacteria</taxon>
        <taxon>Pseudomonadati</taxon>
        <taxon>Pseudomonadota</taxon>
        <taxon>Gammaproteobacteria</taxon>
        <taxon>Alteromonadales</taxon>
        <taxon>Alteromonadaceae</taxon>
        <taxon>Alteromonas/Salinimonas group</taxon>
        <taxon>Alteromonas</taxon>
    </lineage>
</organism>
<dbReference type="Pfam" id="PF04954">
    <property type="entry name" value="SIP"/>
    <property type="match status" value="1"/>
</dbReference>
<dbReference type="PANTHER" id="PTHR30157">
    <property type="entry name" value="FERRIC REDUCTASE, NADPH-DEPENDENT"/>
    <property type="match status" value="1"/>
</dbReference>
<gene>
    <name evidence="4" type="ORF">DXV75_07295</name>
</gene>
<dbReference type="EMBL" id="QRHA01000004">
    <property type="protein sequence ID" value="RDV26785.1"/>
    <property type="molecule type" value="Genomic_DNA"/>
</dbReference>
<dbReference type="InterPro" id="IPR013113">
    <property type="entry name" value="SIP_FAD-bd"/>
</dbReference>
<proteinExistence type="inferred from homology"/>
<dbReference type="InterPro" id="IPR039261">
    <property type="entry name" value="FNR_nucleotide-bd"/>
</dbReference>
<feature type="domain" description="FAD-binding FR-type" evidence="3">
    <location>
        <begin position="22"/>
        <end position="139"/>
    </location>
</feature>
<comment type="similarity">
    <text evidence="1">Belongs to the SIP oxidoreductase family.</text>
</comment>
<dbReference type="RefSeq" id="WP_115592737.1">
    <property type="nucleotide sequence ID" value="NZ_QRHA01000004.1"/>
</dbReference>
<feature type="compositionally biased region" description="Basic and acidic residues" evidence="2">
    <location>
        <begin position="258"/>
        <end position="270"/>
    </location>
</feature>
<evidence type="ECO:0000256" key="1">
    <source>
        <dbReference type="ARBA" id="ARBA00035644"/>
    </source>
</evidence>
<dbReference type="Gene3D" id="3.40.50.80">
    <property type="entry name" value="Nucleotide-binding domain of ferredoxin-NADP reductase (FNR) module"/>
    <property type="match status" value="1"/>
</dbReference>
<evidence type="ECO:0000256" key="2">
    <source>
        <dbReference type="SAM" id="MobiDB-lite"/>
    </source>
</evidence>
<sequence>MTTFAKLRQLLKQSIGQVAPSRLPFSLTVQKTEQLSPNMQRVTLGGKAVASFPNVAPGSYLKLLFDHQGQPLQVLPQDGVRPLMRTYTIRHIDKKMKMVTLDMVLHSVDDCGPASRWAGRVKVGETILLQGPGSIKPLPGGFDWVLFAGDMTALPAIAGYLEALPGTARGYAVIQVVDLGDVQPLKKPPNVKVQWVVGEGSEMMQRIRDLQWLKGKPAVWVACEFSLMRQLRQEFRVHRQVDHEQMYISSYWRIGRSEEQHKEDKQRDQRAFNTQPSM</sequence>
<comment type="caution">
    <text evidence="4">The sequence shown here is derived from an EMBL/GenBank/DDBJ whole genome shotgun (WGS) entry which is preliminary data.</text>
</comment>
<dbReference type="InterPro" id="IPR017938">
    <property type="entry name" value="Riboflavin_synthase-like_b-brl"/>
</dbReference>
<dbReference type="CDD" id="cd06193">
    <property type="entry name" value="siderophore_interacting"/>
    <property type="match status" value="1"/>
</dbReference>
<evidence type="ECO:0000259" key="3">
    <source>
        <dbReference type="PROSITE" id="PS51384"/>
    </source>
</evidence>
<accession>A0A3D8MAM9</accession>
<protein>
    <submittedName>
        <fullName evidence="4">Siderophore-interacting protein</fullName>
    </submittedName>
</protein>
<keyword evidence="5" id="KW-1185">Reference proteome</keyword>
<dbReference type="GO" id="GO:0016491">
    <property type="term" value="F:oxidoreductase activity"/>
    <property type="evidence" value="ECO:0007669"/>
    <property type="project" value="InterPro"/>
</dbReference>
<dbReference type="Gene3D" id="2.40.30.10">
    <property type="entry name" value="Translation factors"/>
    <property type="match status" value="1"/>
</dbReference>
<name>A0A3D8MAM9_9ALTE</name>
<dbReference type="PANTHER" id="PTHR30157:SF0">
    <property type="entry name" value="NADPH-DEPENDENT FERRIC-CHELATE REDUCTASE"/>
    <property type="match status" value="1"/>
</dbReference>
<dbReference type="AlphaFoldDB" id="A0A3D8MAM9"/>
<evidence type="ECO:0000313" key="5">
    <source>
        <dbReference type="Proteomes" id="UP000256561"/>
    </source>
</evidence>
<dbReference type="SUPFAM" id="SSF63380">
    <property type="entry name" value="Riboflavin synthase domain-like"/>
    <property type="match status" value="1"/>
</dbReference>
<dbReference type="PROSITE" id="PS51384">
    <property type="entry name" value="FAD_FR"/>
    <property type="match status" value="1"/>
</dbReference>
<feature type="region of interest" description="Disordered" evidence="2">
    <location>
        <begin position="258"/>
        <end position="278"/>
    </location>
</feature>
<dbReference type="OrthoDB" id="9814826at2"/>
<dbReference type="Pfam" id="PF08021">
    <property type="entry name" value="FAD_binding_9"/>
    <property type="match status" value="1"/>
</dbReference>